<evidence type="ECO:0000313" key="2">
    <source>
        <dbReference type="EMBL" id="KAJ7194927.1"/>
    </source>
</evidence>
<name>A0AAD6UY63_9AGAR</name>
<gene>
    <name evidence="2" type="ORF">GGX14DRAFT_575930</name>
</gene>
<reference evidence="2" key="1">
    <citation type="submission" date="2023-03" db="EMBL/GenBank/DDBJ databases">
        <title>Massive genome expansion in bonnet fungi (Mycena s.s.) driven by repeated elements and novel gene families across ecological guilds.</title>
        <authorList>
            <consortium name="Lawrence Berkeley National Laboratory"/>
            <person name="Harder C.B."/>
            <person name="Miyauchi S."/>
            <person name="Viragh M."/>
            <person name="Kuo A."/>
            <person name="Thoen E."/>
            <person name="Andreopoulos B."/>
            <person name="Lu D."/>
            <person name="Skrede I."/>
            <person name="Drula E."/>
            <person name="Henrissat B."/>
            <person name="Morin E."/>
            <person name="Kohler A."/>
            <person name="Barry K."/>
            <person name="LaButti K."/>
            <person name="Morin E."/>
            <person name="Salamov A."/>
            <person name="Lipzen A."/>
            <person name="Mereny Z."/>
            <person name="Hegedus B."/>
            <person name="Baldrian P."/>
            <person name="Stursova M."/>
            <person name="Weitz H."/>
            <person name="Taylor A."/>
            <person name="Grigoriev I.V."/>
            <person name="Nagy L.G."/>
            <person name="Martin F."/>
            <person name="Kauserud H."/>
        </authorList>
    </citation>
    <scope>NUCLEOTIDE SEQUENCE</scope>
    <source>
        <strain evidence="2">9144</strain>
    </source>
</reference>
<accession>A0AAD6UY63</accession>
<keyword evidence="3" id="KW-1185">Reference proteome</keyword>
<proteinExistence type="predicted"/>
<evidence type="ECO:0000256" key="1">
    <source>
        <dbReference type="SAM" id="MobiDB-lite"/>
    </source>
</evidence>
<protein>
    <submittedName>
        <fullName evidence="2">Uncharacterized protein</fullName>
    </submittedName>
</protein>
<dbReference type="EMBL" id="JARJCW010000094">
    <property type="protein sequence ID" value="KAJ7194927.1"/>
    <property type="molecule type" value="Genomic_DNA"/>
</dbReference>
<comment type="caution">
    <text evidence="2">The sequence shown here is derived from an EMBL/GenBank/DDBJ whole genome shotgun (WGS) entry which is preliminary data.</text>
</comment>
<organism evidence="2 3">
    <name type="scientific">Mycena pura</name>
    <dbReference type="NCBI Taxonomy" id="153505"/>
    <lineage>
        <taxon>Eukaryota</taxon>
        <taxon>Fungi</taxon>
        <taxon>Dikarya</taxon>
        <taxon>Basidiomycota</taxon>
        <taxon>Agaricomycotina</taxon>
        <taxon>Agaricomycetes</taxon>
        <taxon>Agaricomycetidae</taxon>
        <taxon>Agaricales</taxon>
        <taxon>Marasmiineae</taxon>
        <taxon>Mycenaceae</taxon>
        <taxon>Mycena</taxon>
    </lineage>
</organism>
<dbReference type="AlphaFoldDB" id="A0AAD6UY63"/>
<dbReference type="Proteomes" id="UP001219525">
    <property type="component" value="Unassembled WGS sequence"/>
</dbReference>
<feature type="region of interest" description="Disordered" evidence="1">
    <location>
        <begin position="1"/>
        <end position="30"/>
    </location>
</feature>
<sequence>MSSSRPALSSGDPTMRASPSLASHTSSQPSLSLYTTTSSSTIWGPGALAGKAILALGKATVRAVEQVIILRRLATIRAHLPCTDDDGGARSEFMDRLFDDLLELSRPGLYPDSIRHSAMELVLIQVASLQTNYLVNCLSRWPLGDLVLLMMELMSVALFYESGFLEPRLANAYLSALPQGHHPLLPPIAFIVNLMKRDETAFEAALSSKFLDFLLLAASQKRLRACHKSVEDHTTLDSAFAVLYAPPKNLCSLWKNSLEQFLNHSPSLHDAVQHISETSPERWFMLEAHFLQHEVPRLLYLASLPKYHLYNEYGPLRNMPGLRSLPEVSTYNMYDLRKELNPGLAAFSALYHFMYCVAFQCDVLVHMENCLRRRSHCTKVSMFARIMYLLLPITPQSLSQGMQELYAHAGGHQRLQTLTTNLLFDLAAHDDSCKHAVLDAVVTLLITLLIPEMVPTAIHDDLYRRGHFFSAIKRRPSYSKRTLQLFGIIRENRLASVIFQPGSRSSCQVAKVLEPIFNGVDGMAGSP</sequence>
<evidence type="ECO:0000313" key="3">
    <source>
        <dbReference type="Proteomes" id="UP001219525"/>
    </source>
</evidence>